<name>A0A9E7HDY9_9LILI</name>
<dbReference type="OrthoDB" id="784420at2759"/>
<protein>
    <submittedName>
        <fullName evidence="2">Uncharacterized protein</fullName>
    </submittedName>
</protein>
<reference evidence="2" key="1">
    <citation type="submission" date="2022-05" db="EMBL/GenBank/DDBJ databases">
        <title>The Musa troglodytarum L. genome provides insights into the mechanism of non-climacteric behaviour and enrichment of carotenoids.</title>
        <authorList>
            <person name="Wang J."/>
        </authorList>
    </citation>
    <scope>NUCLEOTIDE SEQUENCE</scope>
    <source>
        <tissue evidence="2">Leaf</tissue>
    </source>
</reference>
<accession>A0A9E7HDY9</accession>
<organism evidence="2 3">
    <name type="scientific">Musa troglodytarum</name>
    <name type="common">fe'i banana</name>
    <dbReference type="NCBI Taxonomy" id="320322"/>
    <lineage>
        <taxon>Eukaryota</taxon>
        <taxon>Viridiplantae</taxon>
        <taxon>Streptophyta</taxon>
        <taxon>Embryophyta</taxon>
        <taxon>Tracheophyta</taxon>
        <taxon>Spermatophyta</taxon>
        <taxon>Magnoliopsida</taxon>
        <taxon>Liliopsida</taxon>
        <taxon>Zingiberales</taxon>
        <taxon>Musaceae</taxon>
        <taxon>Musa</taxon>
    </lineage>
</organism>
<proteinExistence type="predicted"/>
<dbReference type="AlphaFoldDB" id="A0A9E7HDY9"/>
<feature type="compositionally biased region" description="Basic residues" evidence="1">
    <location>
        <begin position="24"/>
        <end position="34"/>
    </location>
</feature>
<evidence type="ECO:0000256" key="1">
    <source>
        <dbReference type="SAM" id="MobiDB-lite"/>
    </source>
</evidence>
<sequence>MRSGSSQRKKAGIAAAGAEGTSSKGHRARRKGGGSRRGPSRAGAPAS</sequence>
<dbReference type="EMBL" id="CP097510">
    <property type="protein sequence ID" value="URE32789.1"/>
    <property type="molecule type" value="Genomic_DNA"/>
</dbReference>
<keyword evidence="3" id="KW-1185">Reference proteome</keyword>
<dbReference type="Proteomes" id="UP001055439">
    <property type="component" value="Chromosome 8"/>
</dbReference>
<feature type="compositionally biased region" description="Low complexity" evidence="1">
    <location>
        <begin position="12"/>
        <end position="23"/>
    </location>
</feature>
<evidence type="ECO:0000313" key="3">
    <source>
        <dbReference type="Proteomes" id="UP001055439"/>
    </source>
</evidence>
<feature type="region of interest" description="Disordered" evidence="1">
    <location>
        <begin position="1"/>
        <end position="47"/>
    </location>
</feature>
<gene>
    <name evidence="2" type="ORF">MUK42_06490</name>
</gene>
<evidence type="ECO:0000313" key="2">
    <source>
        <dbReference type="EMBL" id="URE32789.1"/>
    </source>
</evidence>